<dbReference type="InterPro" id="IPR011836">
    <property type="entry name" value="YhdP"/>
</dbReference>
<dbReference type="PANTHER" id="PTHR38690">
    <property type="entry name" value="PROTEASE-RELATED"/>
    <property type="match status" value="1"/>
</dbReference>
<dbReference type="Proteomes" id="UP000014400">
    <property type="component" value="Unassembled WGS sequence"/>
</dbReference>
<dbReference type="InterPro" id="IPR025263">
    <property type="entry name" value="YhdP_central"/>
</dbReference>
<sequence length="1367" mass="146971">MLSEDEKGSPRTLLRERVLAALGWLLLVVFFIASIFILTARWFVTTQLSSHSDEIAAFIAETTGIDITAERMDVGFTVIHPVISLHNVKLSRRGGPVSLSLPSVQAELSWSSLWHLEPRFSTLIISHPTLDIRKVDENHWDVAGFAINTSLSTTSSEAEAGQRFSRWLFGQGRLMIEDGTFRYHDESSSTNGPLTLERVTAVFRQELFDYRTAVSGILMEGSTPRSFDLRARIRKNIFALPDNPLTWSGELYGDLDRIRASELLKNLGLKGPLYSGIGSTRFWASFEQGRVTSITADLALADVRAQLAPKLAELRLPRLTGRLHYADDGSQTRFSAKDFTFTTINDARFGPSDIEAQCDHDVSGTVIGCSFKASELSLSNIAKIGTSLPLPAAALKLLRDRPFSGTLRQLNASFNGDYADLGAWTFSSFFTGLSLPPANDGMPGVRNISGEISTSNPGEFEVDLDTHYATLYFPGIFRHPQMNFSSITGRVSAALHSTPKFTFTNITAVSADGTVRGSGTWESTGGAGTINISGTAEGVDGAAVHKYLPIVVGDPALDYVEAAVLAGRVSNGRWEVRGKLDDFPWDGAAPQEGHFLIEGDVTDGRMDFMPSRRAVTRSGRTEWAQGEHWPLLTNIVGRMQFEGNRMTITGHSASSGGLKARDVVVEIPSFAADPVMLTVKGAAEGDLKDALAYLSTTPFLKEIYGESFDQSKGSGSVQTILDLALPLTGNNAPKWSVTSTISNGRFQYLPILPEITQLSGTLLTADSGVLTPKPLVGKTSAGPITISATPNKNEAQLKIVGTVSGTDIERLMTGTAVVPIVKHLSGSAPYSVDTRISFADGAVRITGETPAVDILSPLPAPLEKPAGRTANTQFTFFTKGGATNLEVIVDKLVSLDLHWQGDALARGWIGIGLPMRKIDSGIEVGVKATKLDAADWLGIWDEIEDLVSTSQPNSSAKTGAKPSSLAAAALNRLTKIEVDIDDISWKESQLGGLVATLRQVPGIWHLRANGGVAAGQIEYQPKAENGRGFLSVKLNRLNLPELPAAEDKPQNVTDPVPPQAPEPSTLRVSDLPDISLVIDELSWGKRRIGKMELTAAADDPLTWRIQNLTIRNPGATISAQGAWSTTALDPVGRTSASFKANVINAGTLLTSLDVKDAVHDAPGNADFQLSWAGHPGAFNTPTLSGRFHASAGAGQLLQVEPGAGRLLSLMSMQHLLQRLTLDFRDVLSKGFRFDSFRSEGTINNGVLHFTKSTVAGSAATVVIQGDANFVTNLLDIKALVLPSLNGEAASLAVAIANPAIGIGSLIAQWMFKDQISSILSSEYSIAGPIDDPIVKKVESFGTRVERLEDRAKEAVKGTVRKQTHENQ</sequence>
<keyword evidence="2" id="KW-0472">Membrane</keyword>
<accession>S3BUD7</accession>
<dbReference type="PANTHER" id="PTHR38690:SF1">
    <property type="entry name" value="PROTEASE"/>
    <property type="match status" value="1"/>
</dbReference>
<feature type="domain" description="YhdP central" evidence="3">
    <location>
        <begin position="23"/>
        <end position="1334"/>
    </location>
</feature>
<evidence type="ECO:0000256" key="2">
    <source>
        <dbReference type="SAM" id="Phobius"/>
    </source>
</evidence>
<dbReference type="NCBIfam" id="TIGR02099">
    <property type="entry name" value="YhdP family protein"/>
    <property type="match status" value="1"/>
</dbReference>
<feature type="region of interest" description="Disordered" evidence="1">
    <location>
        <begin position="1042"/>
        <end position="1064"/>
    </location>
</feature>
<keyword evidence="2" id="KW-0812">Transmembrane</keyword>
<reference evidence="4 5" key="1">
    <citation type="submission" date="2013-04" db="EMBL/GenBank/DDBJ databases">
        <title>The Genome Sequence of Sutterella wadsworthensis HGA0223.</title>
        <authorList>
            <consortium name="The Broad Institute Genomics Platform"/>
            <person name="Earl A."/>
            <person name="Ward D."/>
            <person name="Feldgarden M."/>
            <person name="Gevers D."/>
            <person name="Schmidt T.M."/>
            <person name="Dover J."/>
            <person name="Dai D."/>
            <person name="Walker B."/>
            <person name="Young S."/>
            <person name="Zeng Q."/>
            <person name="Gargeya S."/>
            <person name="Fitzgerald M."/>
            <person name="Haas B."/>
            <person name="Abouelleil A."/>
            <person name="Allen A.W."/>
            <person name="Alvarado L."/>
            <person name="Arachchi H.M."/>
            <person name="Berlin A.M."/>
            <person name="Chapman S.B."/>
            <person name="Gainer-Dewar J."/>
            <person name="Goldberg J."/>
            <person name="Griggs A."/>
            <person name="Gujja S."/>
            <person name="Hansen M."/>
            <person name="Howarth C."/>
            <person name="Imamovic A."/>
            <person name="Ireland A."/>
            <person name="Larimer J."/>
            <person name="McCowan C."/>
            <person name="Murphy C."/>
            <person name="Pearson M."/>
            <person name="Poon T.W."/>
            <person name="Priest M."/>
            <person name="Roberts A."/>
            <person name="Saif S."/>
            <person name="Shea T."/>
            <person name="Sisk P."/>
            <person name="Sykes S."/>
            <person name="Wortman J."/>
            <person name="Nusbaum C."/>
            <person name="Birren B."/>
        </authorList>
    </citation>
    <scope>NUCLEOTIDE SEQUENCE [LARGE SCALE GENOMIC DNA]</scope>
    <source>
        <strain evidence="4 5">HGA0223</strain>
    </source>
</reference>
<evidence type="ECO:0000313" key="5">
    <source>
        <dbReference type="Proteomes" id="UP000014400"/>
    </source>
</evidence>
<dbReference type="RefSeq" id="WP_016475142.1">
    <property type="nucleotide sequence ID" value="NZ_KE150481.1"/>
</dbReference>
<protein>
    <submittedName>
        <fullName evidence="4">TIGR02099 family protein</fullName>
    </submittedName>
</protein>
<evidence type="ECO:0000259" key="3">
    <source>
        <dbReference type="Pfam" id="PF13116"/>
    </source>
</evidence>
<feature type="transmembrane region" description="Helical" evidence="2">
    <location>
        <begin position="21"/>
        <end position="44"/>
    </location>
</feature>
<evidence type="ECO:0000313" key="4">
    <source>
        <dbReference type="EMBL" id="EPD97762.1"/>
    </source>
</evidence>
<dbReference type="EMBL" id="ATCF01000033">
    <property type="protein sequence ID" value="EPD97762.1"/>
    <property type="molecule type" value="Genomic_DNA"/>
</dbReference>
<proteinExistence type="predicted"/>
<dbReference type="eggNOG" id="COG3164">
    <property type="taxonomic scope" value="Bacteria"/>
</dbReference>
<organism evidence="4 5">
    <name type="scientific">Sutterella wadsworthensis HGA0223</name>
    <dbReference type="NCBI Taxonomy" id="1203554"/>
    <lineage>
        <taxon>Bacteria</taxon>
        <taxon>Pseudomonadati</taxon>
        <taxon>Pseudomonadota</taxon>
        <taxon>Betaproteobacteria</taxon>
        <taxon>Burkholderiales</taxon>
        <taxon>Sutterellaceae</taxon>
        <taxon>Sutterella</taxon>
    </lineage>
</organism>
<keyword evidence="2" id="KW-1133">Transmembrane helix</keyword>
<evidence type="ECO:0000256" key="1">
    <source>
        <dbReference type="SAM" id="MobiDB-lite"/>
    </source>
</evidence>
<dbReference type="HOGENOM" id="CLU_003522_4_0_4"/>
<comment type="caution">
    <text evidence="4">The sequence shown here is derived from an EMBL/GenBank/DDBJ whole genome shotgun (WGS) entry which is preliminary data.</text>
</comment>
<gene>
    <name evidence="4" type="ORF">HMPREF1476_02089</name>
</gene>
<dbReference type="STRING" id="1203554.HMPREF1476_02089"/>
<keyword evidence="5" id="KW-1185">Reference proteome</keyword>
<name>S3BUD7_9BURK</name>
<dbReference type="Pfam" id="PF13116">
    <property type="entry name" value="YhdP"/>
    <property type="match status" value="1"/>
</dbReference>
<dbReference type="PATRIC" id="fig|1203554.3.peg.2173"/>